<reference evidence="1 2" key="1">
    <citation type="journal article" date="2015" name="Genome Announc.">
        <title>Complete genome sequence of Vibrio alginolyticus ATCC 17749.</title>
        <authorList>
            <person name="Liu X.F."/>
            <person name="Cao Y."/>
            <person name="Zhang H.L."/>
            <person name="Chen Y.J."/>
            <person name="Hu C.J."/>
        </authorList>
    </citation>
    <scope>NUCLEOTIDE SEQUENCE [LARGE SCALE GENOMIC DNA]</scope>
    <source>
        <strain evidence="2">ATCC 17749 / DSM 2171 / NBRC 15630 / NCIMB 1903 / NCTC 12160 / XII-53</strain>
    </source>
</reference>
<accession>A0A2I3C460</accession>
<dbReference type="EMBL" id="CP006718">
    <property type="protein sequence ID" value="AGV16444.1"/>
    <property type="molecule type" value="Genomic_DNA"/>
</dbReference>
<dbReference type="HOGENOM" id="CLU_2774827_0_0_6"/>
<evidence type="ECO:0000313" key="1">
    <source>
        <dbReference type="EMBL" id="AGV16444.1"/>
    </source>
</evidence>
<protein>
    <submittedName>
        <fullName evidence="1">Uncharacterized protein</fullName>
    </submittedName>
</protein>
<organism evidence="1 2">
    <name type="scientific">Vibrio alginolyticus (strain ATCC 17749 / DSM 2171 / NBRC 15630 / NCIMB 1903 / NCTC 12160 / XII-53)</name>
    <dbReference type="NCBI Taxonomy" id="1219076"/>
    <lineage>
        <taxon>Bacteria</taxon>
        <taxon>Pseudomonadati</taxon>
        <taxon>Pseudomonadota</taxon>
        <taxon>Gammaproteobacteria</taxon>
        <taxon>Vibrionales</taxon>
        <taxon>Vibrionaceae</taxon>
        <taxon>Vibrio</taxon>
    </lineage>
</organism>
<dbReference type="AlphaFoldDB" id="A0A2I3C460"/>
<proteinExistence type="predicted"/>
<name>A0A2I3C460_VIBAX</name>
<dbReference type="Proteomes" id="UP000016714">
    <property type="component" value="Chromosome 1"/>
</dbReference>
<gene>
    <name evidence="1" type="ORF">N646_0611</name>
</gene>
<dbReference type="KEGG" id="vag:N646_0611"/>
<sequence>MRVKFETVSLDGDDLYFDLYLDPQGRIYSDYNSILDKNYVDILERSSVKSIDKYISEFVYNFLSKNSLI</sequence>
<evidence type="ECO:0000313" key="2">
    <source>
        <dbReference type="Proteomes" id="UP000016714"/>
    </source>
</evidence>